<feature type="active site" description="Charge relay system" evidence="2">
    <location>
        <position position="308"/>
    </location>
</feature>
<feature type="active site" description="Charge relay system" evidence="2">
    <location>
        <position position="152"/>
    </location>
</feature>
<dbReference type="InterPro" id="IPR050960">
    <property type="entry name" value="AB_hydrolase_4_sf"/>
</dbReference>
<dbReference type="Gene3D" id="3.40.50.1820">
    <property type="entry name" value="alpha/beta hydrolase"/>
    <property type="match status" value="1"/>
</dbReference>
<dbReference type="EMBL" id="LNXY01000027">
    <property type="protein sequence ID" value="KTC86064.1"/>
    <property type="molecule type" value="Genomic_DNA"/>
</dbReference>
<evidence type="ECO:0000259" key="3">
    <source>
        <dbReference type="Pfam" id="PF00561"/>
    </source>
</evidence>
<proteinExistence type="inferred from homology"/>
<dbReference type="InterPro" id="IPR029058">
    <property type="entry name" value="AB_hydrolase_fold"/>
</dbReference>
<protein>
    <submittedName>
        <fullName evidence="4">Alpha/beta hydrolase</fullName>
    </submittedName>
</protein>
<name>A0A0W0SRS3_9GAMM</name>
<feature type="active site" description="Charge relay system" evidence="2">
    <location>
        <position position="280"/>
    </location>
</feature>
<dbReference type="NCBIfam" id="NF008218">
    <property type="entry name" value="PRK10985.1"/>
    <property type="match status" value="1"/>
</dbReference>
<evidence type="ECO:0000256" key="1">
    <source>
        <dbReference type="ARBA" id="ARBA00010884"/>
    </source>
</evidence>
<sequence length="337" mass="37818">MNIVLVIMVKMMIVNSDFKPAWWLISSHGQTLYPTLTRNIKAPVDLFERIELPDGDFIDLAWAINGLDSQTPVVILLHGLGGSVESSYAAGLMQAFNHCGWRAVLMHFRGASSEPNRLPRAYHTGDTGDVDYFIRRLAEREPQTKKAIVGVSLGGNVLLKWLGEQGTQQLISAAVAVSVPFQPRLVADKIGSGFSRIYQAYLLRRMKSVFERKKAFFADKEIPQIYKDMDKCHCFWTFDECVTAPLHGFPHVHAYYKAASSRPYIAKITTQTLIIHALDDPFMTPDIIPAEEELSQDVTLELSAKGGHVGFISGRLPGKPVYWLEQRIPDYLKQILA</sequence>
<dbReference type="AlphaFoldDB" id="A0A0W0SRS3"/>
<organism evidence="4 5">
    <name type="scientific">Legionella drozanskii LLAP-1</name>
    <dbReference type="NCBI Taxonomy" id="1212489"/>
    <lineage>
        <taxon>Bacteria</taxon>
        <taxon>Pseudomonadati</taxon>
        <taxon>Pseudomonadota</taxon>
        <taxon>Gammaproteobacteria</taxon>
        <taxon>Legionellales</taxon>
        <taxon>Legionellaceae</taxon>
        <taxon>Legionella</taxon>
    </lineage>
</organism>
<dbReference type="Pfam" id="PF00561">
    <property type="entry name" value="Abhydrolase_1"/>
    <property type="match status" value="1"/>
</dbReference>
<feature type="domain" description="AB hydrolase-1" evidence="3">
    <location>
        <begin position="72"/>
        <end position="203"/>
    </location>
</feature>
<keyword evidence="5" id="KW-1185">Reference proteome</keyword>
<dbReference type="InterPro" id="IPR012020">
    <property type="entry name" value="ABHD4"/>
</dbReference>
<keyword evidence="4" id="KW-0378">Hydrolase</keyword>
<dbReference type="SUPFAM" id="SSF53474">
    <property type="entry name" value="alpha/beta-Hydrolases"/>
    <property type="match status" value="1"/>
</dbReference>
<reference evidence="4 5" key="1">
    <citation type="submission" date="2015-11" db="EMBL/GenBank/DDBJ databases">
        <title>Genomic analysis of 38 Legionella species identifies large and diverse effector repertoires.</title>
        <authorList>
            <person name="Burstein D."/>
            <person name="Amaro F."/>
            <person name="Zusman T."/>
            <person name="Lifshitz Z."/>
            <person name="Cohen O."/>
            <person name="Gilbert J.A."/>
            <person name="Pupko T."/>
            <person name="Shuman H.A."/>
            <person name="Segal G."/>
        </authorList>
    </citation>
    <scope>NUCLEOTIDE SEQUENCE [LARGE SCALE GENOMIC DNA]</scope>
    <source>
        <strain evidence="4 5">ATCC 700990</strain>
    </source>
</reference>
<dbReference type="PANTHER" id="PTHR10794">
    <property type="entry name" value="ABHYDROLASE DOMAIN-CONTAINING PROTEIN"/>
    <property type="match status" value="1"/>
</dbReference>
<comment type="similarity">
    <text evidence="1">Belongs to the AB hydrolase superfamily. AB hydrolase 4 family.</text>
</comment>
<evidence type="ECO:0000256" key="2">
    <source>
        <dbReference type="PIRSR" id="PIRSR005211-1"/>
    </source>
</evidence>
<dbReference type="Proteomes" id="UP000054736">
    <property type="component" value="Unassembled WGS sequence"/>
</dbReference>
<dbReference type="STRING" id="1212489.Ldro_2389"/>
<dbReference type="GO" id="GO:0047372">
    <property type="term" value="F:monoacylglycerol lipase activity"/>
    <property type="evidence" value="ECO:0007669"/>
    <property type="project" value="TreeGrafter"/>
</dbReference>
<gene>
    <name evidence="4" type="ORF">Ldro_2389</name>
</gene>
<comment type="caution">
    <text evidence="4">The sequence shown here is derived from an EMBL/GenBank/DDBJ whole genome shotgun (WGS) entry which is preliminary data.</text>
</comment>
<dbReference type="InterPro" id="IPR000073">
    <property type="entry name" value="AB_hydrolase_1"/>
</dbReference>
<dbReference type="GO" id="GO:0034338">
    <property type="term" value="F:short-chain carboxylesterase activity"/>
    <property type="evidence" value="ECO:0007669"/>
    <property type="project" value="TreeGrafter"/>
</dbReference>
<evidence type="ECO:0000313" key="4">
    <source>
        <dbReference type="EMBL" id="KTC86064.1"/>
    </source>
</evidence>
<dbReference type="PANTHER" id="PTHR10794:SF94">
    <property type="entry name" value="ESTERASE YHET-RELATED"/>
    <property type="match status" value="1"/>
</dbReference>
<dbReference type="PATRIC" id="fig|1212489.4.peg.2522"/>
<accession>A0A0W0SRS3</accession>
<evidence type="ECO:0000313" key="5">
    <source>
        <dbReference type="Proteomes" id="UP000054736"/>
    </source>
</evidence>
<dbReference type="PIRSF" id="PIRSF005211">
    <property type="entry name" value="Ab_hydro_YheT"/>
    <property type="match status" value="1"/>
</dbReference>